<keyword evidence="3" id="KW-1185">Reference proteome</keyword>
<feature type="domain" description="DUF6589" evidence="1">
    <location>
        <begin position="255"/>
        <end position="677"/>
    </location>
</feature>
<evidence type="ECO:0000313" key="3">
    <source>
        <dbReference type="Proteomes" id="UP001556367"/>
    </source>
</evidence>
<organism evidence="2 3">
    <name type="scientific">Hohenbuehelia grisea</name>
    <dbReference type="NCBI Taxonomy" id="104357"/>
    <lineage>
        <taxon>Eukaryota</taxon>
        <taxon>Fungi</taxon>
        <taxon>Dikarya</taxon>
        <taxon>Basidiomycota</taxon>
        <taxon>Agaricomycotina</taxon>
        <taxon>Agaricomycetes</taxon>
        <taxon>Agaricomycetidae</taxon>
        <taxon>Agaricales</taxon>
        <taxon>Pleurotineae</taxon>
        <taxon>Pleurotaceae</taxon>
        <taxon>Hohenbuehelia</taxon>
    </lineage>
</organism>
<dbReference type="EMBL" id="JASNQZ010000006">
    <property type="protein sequence ID" value="KAL0956796.1"/>
    <property type="molecule type" value="Genomic_DNA"/>
</dbReference>
<reference evidence="3" key="1">
    <citation type="submission" date="2024-06" db="EMBL/GenBank/DDBJ databases">
        <title>Multi-omics analyses provide insights into the biosynthesis of the anticancer antibiotic pleurotin in Hohenbuehelia grisea.</title>
        <authorList>
            <person name="Weaver J.A."/>
            <person name="Alberti F."/>
        </authorList>
    </citation>
    <scope>NUCLEOTIDE SEQUENCE [LARGE SCALE GENOMIC DNA]</scope>
    <source>
        <strain evidence="3">T-177</strain>
    </source>
</reference>
<evidence type="ECO:0000259" key="1">
    <source>
        <dbReference type="Pfam" id="PF20231"/>
    </source>
</evidence>
<accession>A0ABR3JMM6</accession>
<dbReference type="Proteomes" id="UP001556367">
    <property type="component" value="Unassembled WGS sequence"/>
</dbReference>
<dbReference type="Pfam" id="PF20231">
    <property type="entry name" value="DUF6589"/>
    <property type="match status" value="1"/>
</dbReference>
<protein>
    <recommendedName>
        <fullName evidence="1">DUF6589 domain-containing protein</fullName>
    </recommendedName>
</protein>
<evidence type="ECO:0000313" key="2">
    <source>
        <dbReference type="EMBL" id="KAL0956796.1"/>
    </source>
</evidence>
<sequence length="755" mass="85695">MKSEELAEILDHWLKPPRTRSKGERAPGGRAVINRLIKTQAKECVIKEMKLAATLFLSPPEDLSEKMLTGVVYEKLIHDVKKRTPLTWELLHAAACTKGQEQRNKRKNPDLVIVNMISQAQYSRSQRRGKLAKLHAIYLKANGMPARAFNLIHILEIAASHRWTANAYKTLSGTMMNEVCQAIHTSDWLPSHDNVNFALRAFSQRLHNQSHFISATAATVWILPKSAVKLPDHANRLLQAHRAEQSIARFDLSDILYVPPEVNTRIKAQNVNYVLRLLLDSDDFADYAHLNDPLFNAPPAVEQLPQGDEAITKQYILRTTEIEEASYDGTDKVMKEIFRQLRLDSEDKQKRTGLHRIIPWAGDQLTVDRLRGLWRYRSEDLNSCDRADYLIPVFGWFHLLMALANSLHAQYLGTSSGIGGLSQAFELLKRKGLINPSIKGPFWHHLDEALHHISEAHFRACWIQVGGVTTLAELKSRNATELQTMAGTIVTEHASRAALIKHAKLPENQQDEVWKQSTMWNMDVLAYIELRAAIRAGDVGRMEDLLPTLVLRFAGGGNSKYTIELLELIRGLRTEWTEDIKAYVKRNCWLFTRSGKPGSFLSFDLGQEENICDIKVVSIKAESQDTYQYVQVNYSSLGPGANMQYLSDILPAIPTLRKVKDSVNSQFSMLRGRGRKHGIPDKKHDIATLTSCYVESELHKRRLGRKIKSAKNRAEDYINKGAISLAESNTVTDWVSRRTVERATEEEWNMSEDSE</sequence>
<name>A0ABR3JMM6_9AGAR</name>
<gene>
    <name evidence="2" type="ORF">HGRIS_002915</name>
</gene>
<comment type="caution">
    <text evidence="2">The sequence shown here is derived from an EMBL/GenBank/DDBJ whole genome shotgun (WGS) entry which is preliminary data.</text>
</comment>
<proteinExistence type="predicted"/>
<dbReference type="InterPro" id="IPR046496">
    <property type="entry name" value="DUF6589"/>
</dbReference>